<dbReference type="InterPro" id="IPR003835">
    <property type="entry name" value="Glyco_trans_19"/>
</dbReference>
<evidence type="ECO:0000313" key="17">
    <source>
        <dbReference type="EMBL" id="HAE1427173.1"/>
    </source>
</evidence>
<dbReference type="Pfam" id="PF02684">
    <property type="entry name" value="LpxB"/>
    <property type="match status" value="1"/>
</dbReference>
<keyword evidence="9 11" id="KW-0443">Lipid metabolism</keyword>
<evidence type="ECO:0000256" key="1">
    <source>
        <dbReference type="ARBA" id="ARBA00002056"/>
    </source>
</evidence>
<dbReference type="EMBL" id="AAIYPR010000004">
    <property type="protein sequence ID" value="ECJ5164428.1"/>
    <property type="molecule type" value="Genomic_DNA"/>
</dbReference>
<evidence type="ECO:0000256" key="7">
    <source>
        <dbReference type="ARBA" id="ARBA00022676"/>
    </source>
</evidence>
<dbReference type="CDD" id="cd01635">
    <property type="entry name" value="Glycosyltransferase_GTB-type"/>
    <property type="match status" value="1"/>
</dbReference>
<reference evidence="13" key="4">
    <citation type="submission" date="2019-03" db="EMBL/GenBank/DDBJ databases">
        <authorList>
            <person name="Ashton P.M."/>
            <person name="Dallman T."/>
            <person name="Nair S."/>
            <person name="De Pinna E."/>
            <person name="Peters T."/>
            <person name="Grant K."/>
        </authorList>
    </citation>
    <scope>NUCLEOTIDE SEQUENCE</scope>
    <source>
        <strain evidence="13">702933</strain>
        <strain evidence="14">800600</strain>
    </source>
</reference>
<evidence type="ECO:0000256" key="11">
    <source>
        <dbReference type="HAMAP-Rule" id="MF_00392"/>
    </source>
</evidence>
<evidence type="ECO:0000256" key="5">
    <source>
        <dbReference type="ARBA" id="ARBA00022516"/>
    </source>
</evidence>
<dbReference type="SMR" id="A0A3Z7MLW0"/>
<dbReference type="HAMAP" id="MF_00392">
    <property type="entry name" value="LpxB"/>
    <property type="match status" value="1"/>
</dbReference>
<dbReference type="EMBL" id="DAAFYA010000022">
    <property type="protein sequence ID" value="HAB1974437.1"/>
    <property type="molecule type" value="Genomic_DNA"/>
</dbReference>
<gene>
    <name evidence="11 13" type="primary">lpxB</name>
    <name evidence="12" type="ORF">AH557_22865</name>
    <name evidence="13" type="ORF">E2856_05000</name>
    <name evidence="14" type="ORF">F2J49_11705</name>
    <name evidence="16" type="ORF">G1H57_14285</name>
    <name evidence="17" type="ORF">G2978_17360</name>
    <name evidence="15" type="ORF">GB035_13220</name>
</gene>
<dbReference type="Proteomes" id="UP000839899">
    <property type="component" value="Unassembled WGS sequence"/>
</dbReference>
<keyword evidence="7 11" id="KW-0328">Glycosyltransferase</keyword>
<dbReference type="GO" id="GO:0008915">
    <property type="term" value="F:lipid-A-disaccharide synthase activity"/>
    <property type="evidence" value="ECO:0007669"/>
    <property type="project" value="UniProtKB-UniRule"/>
</dbReference>
<comment type="caution">
    <text evidence="12">The sequence shown here is derived from an EMBL/GenBank/DDBJ whole genome shotgun (WGS) entry which is preliminary data.</text>
</comment>
<dbReference type="RefSeq" id="WP_000741218.1">
    <property type="nucleotide sequence ID" value="NZ_JABUVB010000010.1"/>
</dbReference>
<keyword evidence="6 11" id="KW-0441">Lipid A biosynthesis</keyword>
<dbReference type="OMA" id="YVILPFE"/>
<evidence type="ECO:0000313" key="14">
    <source>
        <dbReference type="EMBL" id="ECV1972253.1"/>
    </source>
</evidence>
<name>A0A3Z7MLW0_SALET</name>
<evidence type="ECO:0000256" key="10">
    <source>
        <dbReference type="ARBA" id="ARBA00048975"/>
    </source>
</evidence>
<evidence type="ECO:0000256" key="4">
    <source>
        <dbReference type="ARBA" id="ARBA00020902"/>
    </source>
</evidence>
<keyword evidence="8 11" id="KW-0808">Transferase</keyword>
<organism evidence="12">
    <name type="scientific">Salmonella enterica I</name>
    <dbReference type="NCBI Taxonomy" id="59201"/>
    <lineage>
        <taxon>Bacteria</taxon>
        <taxon>Pseudomonadati</taxon>
        <taxon>Pseudomonadota</taxon>
        <taxon>Gammaproteobacteria</taxon>
        <taxon>Enterobacterales</taxon>
        <taxon>Enterobacteriaceae</taxon>
        <taxon>Salmonella</taxon>
    </lineage>
</organism>
<reference evidence="16" key="3">
    <citation type="submission" date="2019-01" db="EMBL/GenBank/DDBJ databases">
        <authorList>
            <consortium name="NCBI Pathogen Detection Project"/>
        </authorList>
    </citation>
    <scope>NUCLEOTIDE SEQUENCE</scope>
    <source>
        <strain evidence="15">Salmonella enterica</strain>
        <strain evidence="16">Salmonella enterica subsp. enterica</strain>
    </source>
</reference>
<comment type="similarity">
    <text evidence="2 11">Belongs to the LpxB family.</text>
</comment>
<evidence type="ECO:0000256" key="2">
    <source>
        <dbReference type="ARBA" id="ARBA00007868"/>
    </source>
</evidence>
<comment type="catalytic activity">
    <reaction evidence="10 11">
        <text>a lipid X + a UDP-2-N,3-O-bis[(3R)-3-hydroxyacyl]-alpha-D-glucosamine = a lipid A disaccharide + UDP + H(+)</text>
        <dbReference type="Rhea" id="RHEA:67828"/>
        <dbReference type="ChEBI" id="CHEBI:15378"/>
        <dbReference type="ChEBI" id="CHEBI:58223"/>
        <dbReference type="ChEBI" id="CHEBI:137748"/>
        <dbReference type="ChEBI" id="CHEBI:176338"/>
        <dbReference type="ChEBI" id="CHEBI:176343"/>
        <dbReference type="EC" id="2.4.1.182"/>
    </reaction>
</comment>
<comment type="catalytic activity">
    <reaction evidence="11">
        <text>2-N,3-O-bis[(3R)-3-hydroxytetradecanoyl]-alpha-D-glucosaminyl 1-phosphate + UDP-2-N,3-O-bis[(3R)-3-hydroxytetradecanoyl]-alpha-D-glucosamine = lipid A disaccharide (E. coli) + UDP + H(+)</text>
        <dbReference type="Rhea" id="RHEA:22668"/>
        <dbReference type="ChEBI" id="CHEBI:15378"/>
        <dbReference type="ChEBI" id="CHEBI:57957"/>
        <dbReference type="ChEBI" id="CHEBI:58223"/>
        <dbReference type="ChEBI" id="CHEBI:58466"/>
        <dbReference type="ChEBI" id="CHEBI:78847"/>
    </reaction>
</comment>
<protein>
    <recommendedName>
        <fullName evidence="4 11">Lipid-A-disaccharide synthase</fullName>
        <ecNumber evidence="3 11">2.4.1.182</ecNumber>
    </recommendedName>
</protein>
<evidence type="ECO:0000313" key="16">
    <source>
        <dbReference type="EMBL" id="HAD2568159.1"/>
    </source>
</evidence>
<dbReference type="SUPFAM" id="SSF53756">
    <property type="entry name" value="UDP-Glycosyltransferase/glycogen phosphorylase"/>
    <property type="match status" value="1"/>
</dbReference>
<keyword evidence="5 11" id="KW-0444">Lipid biosynthesis</keyword>
<proteinExistence type="inferred from homology"/>
<comment type="pathway">
    <text evidence="11">Glycolipid biosynthesis; lipid IV(A) biosynthesis; lipid IV(A) from (3R)-3-hydroxytetradecanoyl-[acyl-carrier-protein] and UDP-N-acetyl-alpha-D-glucosamine: step 5/6.</text>
</comment>
<dbReference type="EMBL" id="AAKTCM010000007">
    <property type="protein sequence ID" value="ECV1972253.1"/>
    <property type="molecule type" value="Genomic_DNA"/>
</dbReference>
<dbReference type="GO" id="GO:0009245">
    <property type="term" value="P:lipid A biosynthetic process"/>
    <property type="evidence" value="ECO:0007669"/>
    <property type="project" value="UniProtKB-UniRule"/>
</dbReference>
<dbReference type="PANTHER" id="PTHR30372:SF4">
    <property type="entry name" value="LIPID-A-DISACCHARIDE SYNTHASE, MITOCHONDRIAL-RELATED"/>
    <property type="match status" value="1"/>
</dbReference>
<dbReference type="AlphaFoldDB" id="A0A3Z7MLW0"/>
<evidence type="ECO:0000313" key="13">
    <source>
        <dbReference type="EMBL" id="ECJ5164428.1"/>
    </source>
</evidence>
<dbReference type="UniPathway" id="UPA00359">
    <property type="reaction ID" value="UER00481"/>
</dbReference>
<dbReference type="GO" id="GO:0016020">
    <property type="term" value="C:membrane"/>
    <property type="evidence" value="ECO:0007669"/>
    <property type="project" value="GOC"/>
</dbReference>
<dbReference type="PANTHER" id="PTHR30372">
    <property type="entry name" value="LIPID-A-DISACCHARIDE SYNTHASE"/>
    <property type="match status" value="1"/>
</dbReference>
<evidence type="ECO:0000256" key="9">
    <source>
        <dbReference type="ARBA" id="ARBA00023098"/>
    </source>
</evidence>
<dbReference type="GO" id="GO:0005543">
    <property type="term" value="F:phospholipid binding"/>
    <property type="evidence" value="ECO:0007669"/>
    <property type="project" value="TreeGrafter"/>
</dbReference>
<comment type="function">
    <text evidence="1 11">Condensation of UDP-2,3-diacylglucosamine and 2,3-diacylglucosamine-1-phosphate to form lipid A disaccharide, a precursor of lipid A, a phosphorylated glycolipid that anchors the lipopolysaccharide to the outer membrane of the cell.</text>
</comment>
<reference evidence="12" key="2">
    <citation type="submission" date="2018-07" db="EMBL/GenBank/DDBJ databases">
        <authorList>
            <consortium name="GenomeTrakr network: Whole genome sequencing for foodborne pathogen traceback"/>
        </authorList>
    </citation>
    <scope>NUCLEOTIDE SEQUENCE</scope>
    <source>
        <strain evidence="12">FDA00002273</strain>
    </source>
</reference>
<evidence type="ECO:0000313" key="15">
    <source>
        <dbReference type="EMBL" id="HAB1974437.1"/>
    </source>
</evidence>
<sequence>MAAQRPLTIALVAGETSGDILGAGLIRALKARVPNARFVGVAGPRMQAEGCEAWYEMEELAVMGIVEVLGRLRRLLHIRADLTRRFTELKPDVFVGIDAPDFNITLEGNLKKQGIKTIHYVSPSVWAWRQKRVFKIGRSTHMVLAFLPFEKAFYDKFNVPCRFIGHTMADAMPLDPDKNAARDVLGIPHDAHCLALLPGSRGAEVEMLSADFLKTAQLLRQRYPDLEVVVPLVNAKRREQFEKIKAEVAPDLAVHLLDGMAREAMIASDAALLASGTAALECMLAKCPMVVGYRMKSFTFWLAKRLVKTEYVSLPNLLAGRELVKELLQEECEPQKLAEALLPLLANGKTSHAMHDTFRELHQQIRCNADEQAADAVLELAQ</sequence>
<evidence type="ECO:0000256" key="8">
    <source>
        <dbReference type="ARBA" id="ARBA00022679"/>
    </source>
</evidence>
<evidence type="ECO:0000313" key="12">
    <source>
        <dbReference type="EMBL" id="ECF7653651.1"/>
    </source>
</evidence>
<dbReference type="EMBL" id="DAAODK010000008">
    <property type="protein sequence ID" value="HAD2568159.1"/>
    <property type="molecule type" value="Genomic_DNA"/>
</dbReference>
<dbReference type="EMBL" id="DAAQYT010000029">
    <property type="protein sequence ID" value="HAE1427173.1"/>
    <property type="molecule type" value="Genomic_DNA"/>
</dbReference>
<dbReference type="NCBIfam" id="TIGR00215">
    <property type="entry name" value="lpxB"/>
    <property type="match status" value="1"/>
</dbReference>
<evidence type="ECO:0000256" key="3">
    <source>
        <dbReference type="ARBA" id="ARBA00012687"/>
    </source>
</evidence>
<dbReference type="EC" id="2.4.1.182" evidence="3 11"/>
<reference evidence="15" key="1">
    <citation type="journal article" date="2018" name="Genome Biol.">
        <title>SKESA: strategic k-mer extension for scrupulous assemblies.</title>
        <authorList>
            <person name="Souvorov A."/>
            <person name="Agarwala R."/>
            <person name="Lipman D.J."/>
        </authorList>
    </citation>
    <scope>NUCLEOTIDE SEQUENCE</scope>
    <source>
        <strain evidence="15">Salmonella enterica</strain>
        <strain evidence="16">Salmonella enterica subsp. enterica</strain>
    </source>
</reference>
<dbReference type="EMBL" id="AAIMFY010000014">
    <property type="protein sequence ID" value="ECF7653651.1"/>
    <property type="molecule type" value="Genomic_DNA"/>
</dbReference>
<accession>A0A3Z7MLW0</accession>
<evidence type="ECO:0000256" key="6">
    <source>
        <dbReference type="ARBA" id="ARBA00022556"/>
    </source>
</evidence>